<evidence type="ECO:0000313" key="1">
    <source>
        <dbReference type="EMBL" id="ACL42208.1"/>
    </source>
</evidence>
<dbReference type="Proteomes" id="UP000002505">
    <property type="component" value="Plasmid pACHL01"/>
</dbReference>
<organism evidence="1 2">
    <name type="scientific">Pseudarthrobacter chlorophenolicus (strain ATCC 700700 / DSM 12829 / CIP 107037 / JCM 12360 / KCTC 9906 / NCIMB 13794 / A6)</name>
    <name type="common">Arthrobacter chlorophenolicus</name>
    <dbReference type="NCBI Taxonomy" id="452863"/>
    <lineage>
        <taxon>Bacteria</taxon>
        <taxon>Bacillati</taxon>
        <taxon>Actinomycetota</taxon>
        <taxon>Actinomycetes</taxon>
        <taxon>Micrococcales</taxon>
        <taxon>Micrococcaceae</taxon>
        <taxon>Pseudarthrobacter</taxon>
    </lineage>
</organism>
<accession>B8HIG1</accession>
<keyword evidence="2" id="KW-1185">Reference proteome</keyword>
<dbReference type="HOGENOM" id="CLU_2140678_0_0_11"/>
<evidence type="ECO:0000313" key="2">
    <source>
        <dbReference type="Proteomes" id="UP000002505"/>
    </source>
</evidence>
<dbReference type="OrthoDB" id="10002866at2"/>
<dbReference type="RefSeq" id="WP_012623225.1">
    <property type="nucleotide sequence ID" value="NC_011879.1"/>
</dbReference>
<sequence>MSLPADALEAAKEAMREVTPPPGVSKADWLSEHGTWALFAGAIAAAAPFIAAQALTDAATDLQASVDIIRVRSYNAGIDNDDTLHAMTTDVGWLQHRADELRTGPPVRTRNP</sequence>
<gene>
    <name evidence="1" type="ordered locus">Achl_4257</name>
</gene>
<dbReference type="AlphaFoldDB" id="B8HIG1"/>
<keyword evidence="1" id="KW-0614">Plasmid</keyword>
<proteinExistence type="predicted"/>
<protein>
    <submittedName>
        <fullName evidence="1">Uncharacterized protein</fullName>
    </submittedName>
</protein>
<geneLocation type="plasmid" evidence="1 2">
    <name>pACHL01</name>
</geneLocation>
<reference evidence="1" key="1">
    <citation type="submission" date="2009-01" db="EMBL/GenBank/DDBJ databases">
        <title>Complete sequence of plasmid1 of Arthrobacter chlorophenolicus A6.</title>
        <authorList>
            <consortium name="US DOE Joint Genome Institute"/>
            <person name="Lucas S."/>
            <person name="Copeland A."/>
            <person name="Lapidus A."/>
            <person name="Glavina del Rio T."/>
            <person name="Tice H."/>
            <person name="Bruce D."/>
            <person name="Goodwin L."/>
            <person name="Pitluck S."/>
            <person name="Goltsman E."/>
            <person name="Clum A."/>
            <person name="Larimer F."/>
            <person name="Land M."/>
            <person name="Hauser L."/>
            <person name="Kyrpides N."/>
            <person name="Mikhailova N."/>
            <person name="Jansson J."/>
            <person name="Richardson P."/>
        </authorList>
    </citation>
    <scope>NUCLEOTIDE SEQUENCE [LARGE SCALE GENOMIC DNA]</scope>
    <source>
        <strain evidence="1">A6</strain>
        <plasmid evidence="1">pACHL01</plasmid>
    </source>
</reference>
<dbReference type="EMBL" id="CP001342">
    <property type="protein sequence ID" value="ACL42208.1"/>
    <property type="molecule type" value="Genomic_DNA"/>
</dbReference>
<name>B8HIG1_PSECP</name>
<dbReference type="KEGG" id="ach:Achl_4257"/>